<evidence type="ECO:0000259" key="2">
    <source>
        <dbReference type="PROSITE" id="PS51782"/>
    </source>
</evidence>
<dbReference type="Gene3D" id="2.60.40.10">
    <property type="entry name" value="Immunoglobulins"/>
    <property type="match status" value="1"/>
</dbReference>
<protein>
    <recommendedName>
        <fullName evidence="2">LysM domain-containing protein</fullName>
    </recommendedName>
</protein>
<gene>
    <name evidence="3" type="ORF">CLN94_05630</name>
</gene>
<dbReference type="PANTHER" id="PTHR34700:SF4">
    <property type="entry name" value="PHAGE-LIKE ELEMENT PBSX PROTEIN XKDP"/>
    <property type="match status" value="1"/>
</dbReference>
<dbReference type="EMBL" id="NTJD01000003">
    <property type="protein sequence ID" value="PCD77240.1"/>
    <property type="molecule type" value="Genomic_DNA"/>
</dbReference>
<organism evidence="3 4">
    <name type="scientific">Pseudothioclava arenosa</name>
    <dbReference type="NCBI Taxonomy" id="1795308"/>
    <lineage>
        <taxon>Bacteria</taxon>
        <taxon>Pseudomonadati</taxon>
        <taxon>Pseudomonadota</taxon>
        <taxon>Alphaproteobacteria</taxon>
        <taxon>Rhodobacterales</taxon>
        <taxon>Paracoccaceae</taxon>
        <taxon>Pseudothioclava</taxon>
    </lineage>
</organism>
<evidence type="ECO:0000313" key="3">
    <source>
        <dbReference type="EMBL" id="PCD77240.1"/>
    </source>
</evidence>
<feature type="compositionally biased region" description="Low complexity" evidence="1">
    <location>
        <begin position="331"/>
        <end position="348"/>
    </location>
</feature>
<dbReference type="PROSITE" id="PS51782">
    <property type="entry name" value="LYSM"/>
    <property type="match status" value="1"/>
</dbReference>
<proteinExistence type="predicted"/>
<dbReference type="Pfam" id="PF17936">
    <property type="entry name" value="Big_6"/>
    <property type="match status" value="1"/>
</dbReference>
<dbReference type="SMART" id="SM00257">
    <property type="entry name" value="LysM"/>
    <property type="match status" value="1"/>
</dbReference>
<evidence type="ECO:0000256" key="1">
    <source>
        <dbReference type="SAM" id="MobiDB-lite"/>
    </source>
</evidence>
<dbReference type="InterPro" id="IPR013783">
    <property type="entry name" value="Ig-like_fold"/>
</dbReference>
<reference evidence="3 4" key="1">
    <citation type="submission" date="2017-09" db="EMBL/GenBank/DDBJ databases">
        <title>A multilocus sequence analysis scheme for characterization of bacteria in the genus Thioclava.</title>
        <authorList>
            <person name="Liu Y."/>
            <person name="Shao Z."/>
        </authorList>
    </citation>
    <scope>NUCLEOTIDE SEQUENCE [LARGE SCALE GENOMIC DNA]</scope>
    <source>
        <strain evidence="3 4">CAU 1312</strain>
    </source>
</reference>
<dbReference type="InterPro" id="IPR052196">
    <property type="entry name" value="Bact_Kbp"/>
</dbReference>
<comment type="caution">
    <text evidence="3">The sequence shown here is derived from an EMBL/GenBank/DDBJ whole genome shotgun (WGS) entry which is preliminary data.</text>
</comment>
<dbReference type="CDD" id="cd00118">
    <property type="entry name" value="LysM"/>
    <property type="match status" value="1"/>
</dbReference>
<dbReference type="InterPro" id="IPR041498">
    <property type="entry name" value="Big_6"/>
</dbReference>
<dbReference type="AlphaFoldDB" id="A0A2A4CSC6"/>
<dbReference type="Pfam" id="PF01476">
    <property type="entry name" value="LysM"/>
    <property type="match status" value="1"/>
</dbReference>
<dbReference type="PANTHER" id="PTHR34700">
    <property type="entry name" value="POTASSIUM BINDING PROTEIN KBP"/>
    <property type="match status" value="1"/>
</dbReference>
<dbReference type="Proteomes" id="UP000243507">
    <property type="component" value="Unassembled WGS sequence"/>
</dbReference>
<feature type="domain" description="LysM" evidence="2">
    <location>
        <begin position="357"/>
        <end position="406"/>
    </location>
</feature>
<evidence type="ECO:0000313" key="4">
    <source>
        <dbReference type="Proteomes" id="UP000243507"/>
    </source>
</evidence>
<feature type="region of interest" description="Disordered" evidence="1">
    <location>
        <begin position="305"/>
        <end position="351"/>
    </location>
</feature>
<accession>A0A2A4CSC6</accession>
<dbReference type="InterPro" id="IPR036779">
    <property type="entry name" value="LysM_dom_sf"/>
</dbReference>
<keyword evidence="4" id="KW-1185">Reference proteome</keyword>
<dbReference type="Gene3D" id="3.10.350.10">
    <property type="entry name" value="LysM domain"/>
    <property type="match status" value="1"/>
</dbReference>
<name>A0A2A4CSC6_9RHOB</name>
<dbReference type="InterPro" id="IPR018392">
    <property type="entry name" value="LysM"/>
</dbReference>
<sequence>MFAGIATGVLAVVAVILGWLVWSGQKPAPEAMAPEPVAAVAPEPEPAPVEPAAVPDATAEPAVEVAADPAPAEAPDLAETQFDLLRGAPDGGLVVAGTAEPGALVEVMLNGAKIGEVRATERGEYSILLEAGASADDRLLTLRVTGADGVAREGAESLVVEAGGTSGKVLVAGADGVRVLAAAAETLVIDTLSNLAGAGQVIAGRGAPAGAVLRAYLDNAEVGLAAPDAEGAWQIELPAFGAGAHLLRVDALDAAGKVIARAETEVEGVAAEPDVAPEAMPVPLSAMAEDRLAARAEAEAQGLQAVTGAGSGATRPALDASAEPTVESTVEAAPDSAEAAPATMAEPGADPERAALRRVTISEGNTLWAIAREAYGDGFFYVRVFEANRDQIRDPDLIYPGQVFTLPQ</sequence>